<dbReference type="SMART" id="SM00185">
    <property type="entry name" value="ARM"/>
    <property type="match status" value="6"/>
</dbReference>
<comment type="caution">
    <text evidence="8">The sequence shown here is derived from an EMBL/GenBank/DDBJ whole genome shotgun (WGS) entry which is preliminary data.</text>
</comment>
<evidence type="ECO:0000313" key="9">
    <source>
        <dbReference type="Proteomes" id="UP001165080"/>
    </source>
</evidence>
<dbReference type="GO" id="GO:0034657">
    <property type="term" value="C:GID complex"/>
    <property type="evidence" value="ECO:0007669"/>
    <property type="project" value="TreeGrafter"/>
</dbReference>
<dbReference type="GO" id="GO:0005737">
    <property type="term" value="C:cytoplasm"/>
    <property type="evidence" value="ECO:0007669"/>
    <property type="project" value="UniProtKB-SubCell"/>
</dbReference>
<keyword evidence="5" id="KW-0539">Nucleus</keyword>
<name>A0A9W6C1X0_9CHLO</name>
<proteinExistence type="predicted"/>
<dbReference type="OrthoDB" id="5559898at2759"/>
<dbReference type="InterPro" id="IPR000225">
    <property type="entry name" value="Armadillo"/>
</dbReference>
<gene>
    <name evidence="8" type="primary">PLEST011113</name>
    <name evidence="8" type="ORF">PLESTB_001853800</name>
</gene>
<dbReference type="PROSITE" id="PS50176">
    <property type="entry name" value="ARM_REPEAT"/>
    <property type="match status" value="1"/>
</dbReference>
<organism evidence="8 9">
    <name type="scientific">Pleodorina starrii</name>
    <dbReference type="NCBI Taxonomy" id="330485"/>
    <lineage>
        <taxon>Eukaryota</taxon>
        <taxon>Viridiplantae</taxon>
        <taxon>Chlorophyta</taxon>
        <taxon>core chlorophytes</taxon>
        <taxon>Chlorophyceae</taxon>
        <taxon>CS clade</taxon>
        <taxon>Chlamydomonadales</taxon>
        <taxon>Volvocaceae</taxon>
        <taxon>Pleodorina</taxon>
    </lineage>
</organism>
<keyword evidence="9" id="KW-1185">Reference proteome</keyword>
<dbReference type="SUPFAM" id="SSF48371">
    <property type="entry name" value="ARM repeat"/>
    <property type="match status" value="2"/>
</dbReference>
<sequence>MTSGGPDKGPVATSDMVARPRELLREVREGKETVRALKAIKNQVIGNKFKKNAFVSEGAVEQVLEVLKGARNNEFASADQADVVQRQAAIVIGSLSLSAAGLQRLVNHEGLPLLVALLHSVNEAVVEAGLWAVKMAVQQSTCVPSYLISGTGENSASFADPLGAVLPTTTASAAATSAAGAAPVRLDAPAISAIVRCLAAGANPGASSGGDAAVASTSTDVARSNTSATGGGGVPAASAPLRPGRAAAISALAAAVVACCCRRDEERDLAIAAGAPEGLLRLLLESERPDTQVAALEGLSLMLPYQPSASALALARPEVYGRLFSLLRDPSPAVRLLAASCVATLSRVPGCQQSEAMQRTALPVLLRLLAQPATRPHVPAVLARLIEGSEQLQKAAADADTVRLLAGLLAAEAAAAPTTAAATAEAPPPPSSTAAAVPGQGGAVDGGSAAATPGAVSANARLREGCLRALSSLCLNRDDSRKQLLEAKVLRHIVRSLEDPHDGVRAAAALCVRALSRCVRTLRGGLLEGGGDLAPALVGLLADGNPDVQASAAGAVCNLVLDFSAAKSAVLAAGGLGRLVGLTASPQPSLRHHATWALGNLLFKADTNVRAQLMQALPWSRMRELLADSDPRVMEHALVILRNLCMGDKRNIAATLEWAGGGCGQQAVVAAPAALASGALASHITHSQGHSQGQRQQPVGSDVGGHEGLLDVLQARIMDAASASSTGREADDERGATASEECDRLGAAATAALPGAAASPKPSSAIAAGTHALYAVANLLTGGPALKDVVAARRSLLAAVAAHLRPAAGELALPAVWCAVNLTWPAGGIGSGGAEREGRPEQEAVAARCRALMEVGGAELLQELSRSHPLRDVQERATTALEQLRSSVPVPPGAALMLAV</sequence>
<comment type="subcellular location">
    <subcellularLocation>
        <location evidence="2">Cytoplasm</location>
    </subcellularLocation>
    <subcellularLocation>
        <location evidence="1">Nucleus</location>
    </subcellularLocation>
</comment>
<evidence type="ECO:0000256" key="1">
    <source>
        <dbReference type="ARBA" id="ARBA00004123"/>
    </source>
</evidence>
<evidence type="ECO:0000256" key="2">
    <source>
        <dbReference type="ARBA" id="ARBA00004496"/>
    </source>
</evidence>
<keyword evidence="3" id="KW-0963">Cytoplasm</keyword>
<dbReference type="InterPro" id="IPR000357">
    <property type="entry name" value="HEAT"/>
</dbReference>
<dbReference type="Pfam" id="PF02985">
    <property type="entry name" value="HEAT"/>
    <property type="match status" value="1"/>
</dbReference>
<dbReference type="InterPro" id="IPR016024">
    <property type="entry name" value="ARM-type_fold"/>
</dbReference>
<keyword evidence="4" id="KW-0677">Repeat</keyword>
<reference evidence="8 9" key="1">
    <citation type="journal article" date="2023" name="Commun. Biol.">
        <title>Reorganization of the ancestral sex-determining regions during the evolution of trioecy in Pleodorina starrii.</title>
        <authorList>
            <person name="Takahashi K."/>
            <person name="Suzuki S."/>
            <person name="Kawai-Toyooka H."/>
            <person name="Yamamoto K."/>
            <person name="Hamaji T."/>
            <person name="Ootsuki R."/>
            <person name="Yamaguchi H."/>
            <person name="Kawachi M."/>
            <person name="Higashiyama T."/>
            <person name="Nozaki H."/>
        </authorList>
    </citation>
    <scope>NUCLEOTIDE SEQUENCE [LARGE SCALE GENOMIC DNA]</scope>
    <source>
        <strain evidence="8 9">NIES-4479</strain>
    </source>
</reference>
<evidence type="ECO:0008006" key="10">
    <source>
        <dbReference type="Google" id="ProtNLM"/>
    </source>
</evidence>
<dbReference type="GO" id="GO:0005634">
    <property type="term" value="C:nucleus"/>
    <property type="evidence" value="ECO:0007669"/>
    <property type="project" value="UniProtKB-SubCell"/>
</dbReference>
<evidence type="ECO:0000256" key="7">
    <source>
        <dbReference type="SAM" id="MobiDB-lite"/>
    </source>
</evidence>
<evidence type="ECO:0000256" key="3">
    <source>
        <dbReference type="ARBA" id="ARBA00022490"/>
    </source>
</evidence>
<feature type="repeat" description="ARM" evidence="6">
    <location>
        <begin position="532"/>
        <end position="574"/>
    </location>
</feature>
<dbReference type="AlphaFoldDB" id="A0A9W6C1X0"/>
<dbReference type="Pfam" id="PF00514">
    <property type="entry name" value="Arm"/>
    <property type="match status" value="1"/>
</dbReference>
<evidence type="ECO:0000256" key="6">
    <source>
        <dbReference type="PROSITE-ProRule" id="PRU00259"/>
    </source>
</evidence>
<protein>
    <recommendedName>
        <fullName evidence="10">Armadillo repeat-containing protein 8</fullName>
    </recommendedName>
</protein>
<accession>A0A9W6C1X0</accession>
<dbReference type="PANTHER" id="PTHR15651">
    <property type="entry name" value="ARMADILLO REPEAT-CONTAINING PROTEIN 8"/>
    <property type="match status" value="1"/>
</dbReference>
<dbReference type="InterPro" id="IPR011989">
    <property type="entry name" value="ARM-like"/>
</dbReference>
<dbReference type="PANTHER" id="PTHR15651:SF7">
    <property type="entry name" value="ARMADILLO REPEAT-CONTAINING PROTEIN 8"/>
    <property type="match status" value="1"/>
</dbReference>
<dbReference type="Gene3D" id="1.25.10.10">
    <property type="entry name" value="Leucine-rich Repeat Variant"/>
    <property type="match status" value="4"/>
</dbReference>
<dbReference type="InterPro" id="IPR038739">
    <property type="entry name" value="ARMC8/Vid28"/>
</dbReference>
<dbReference type="GO" id="GO:0043161">
    <property type="term" value="P:proteasome-mediated ubiquitin-dependent protein catabolic process"/>
    <property type="evidence" value="ECO:0007669"/>
    <property type="project" value="TreeGrafter"/>
</dbReference>
<dbReference type="Proteomes" id="UP001165080">
    <property type="component" value="Unassembled WGS sequence"/>
</dbReference>
<dbReference type="EMBL" id="BRXU01000059">
    <property type="protein sequence ID" value="GLC62193.1"/>
    <property type="molecule type" value="Genomic_DNA"/>
</dbReference>
<feature type="region of interest" description="Disordered" evidence="7">
    <location>
        <begin position="420"/>
        <end position="448"/>
    </location>
</feature>
<evidence type="ECO:0000256" key="4">
    <source>
        <dbReference type="ARBA" id="ARBA00022737"/>
    </source>
</evidence>
<evidence type="ECO:0000256" key="5">
    <source>
        <dbReference type="ARBA" id="ARBA00023242"/>
    </source>
</evidence>
<evidence type="ECO:0000313" key="8">
    <source>
        <dbReference type="EMBL" id="GLC62193.1"/>
    </source>
</evidence>